<keyword evidence="6" id="KW-0378">Hydrolase</keyword>
<reference evidence="6 7" key="1">
    <citation type="submission" date="2021-01" db="EMBL/GenBank/DDBJ databases">
        <title>Actinoplanes sp. nov. LDG1-06 isolated from lichen.</title>
        <authorList>
            <person name="Saeng-In P."/>
            <person name="Phongsopitanun W."/>
            <person name="Kanchanasin P."/>
            <person name="Yuki M."/>
            <person name="Kudo T."/>
            <person name="Ohkuma M."/>
            <person name="Tanasupawat S."/>
        </authorList>
    </citation>
    <scope>NUCLEOTIDE SEQUENCE [LARGE SCALE GENOMIC DNA]</scope>
    <source>
        <strain evidence="6 7">LDG1-06</strain>
    </source>
</reference>
<accession>A0ABS2A3B2</accession>
<dbReference type="Pfam" id="PF00004">
    <property type="entry name" value="AAA"/>
    <property type="match status" value="1"/>
</dbReference>
<dbReference type="InterPro" id="IPR003593">
    <property type="entry name" value="AAA+_ATPase"/>
</dbReference>
<dbReference type="PANTHER" id="PTHR23073">
    <property type="entry name" value="26S PROTEASOME REGULATORY SUBUNIT"/>
    <property type="match status" value="1"/>
</dbReference>
<evidence type="ECO:0000256" key="2">
    <source>
        <dbReference type="ARBA" id="ARBA00022741"/>
    </source>
</evidence>
<protein>
    <submittedName>
        <fullName evidence="6">26S protease regulatory subunit</fullName>
    </submittedName>
</protein>
<keyword evidence="3 4" id="KW-0067">ATP-binding</keyword>
<dbReference type="InterPro" id="IPR003959">
    <property type="entry name" value="ATPase_AAA_core"/>
</dbReference>
<dbReference type="Gene3D" id="1.10.8.60">
    <property type="match status" value="1"/>
</dbReference>
<keyword evidence="6" id="KW-0645">Protease</keyword>
<dbReference type="SUPFAM" id="SSF52540">
    <property type="entry name" value="P-loop containing nucleoside triphosphate hydrolases"/>
    <property type="match status" value="1"/>
</dbReference>
<dbReference type="EMBL" id="JAENHP010000001">
    <property type="protein sequence ID" value="MBM2614337.1"/>
    <property type="molecule type" value="Genomic_DNA"/>
</dbReference>
<gene>
    <name evidence="6" type="ORF">JIG36_02045</name>
</gene>
<evidence type="ECO:0000313" key="7">
    <source>
        <dbReference type="Proteomes" id="UP000632138"/>
    </source>
</evidence>
<dbReference type="Pfam" id="PF17862">
    <property type="entry name" value="AAA_lid_3"/>
    <property type="match status" value="1"/>
</dbReference>
<keyword evidence="2 4" id="KW-0547">Nucleotide-binding</keyword>
<dbReference type="InterPro" id="IPR003960">
    <property type="entry name" value="ATPase_AAA_CS"/>
</dbReference>
<dbReference type="Gene3D" id="3.40.50.300">
    <property type="entry name" value="P-loop containing nucleotide triphosphate hydrolases"/>
    <property type="match status" value="1"/>
</dbReference>
<sequence length="400" mass="44068">MLETEGKIGKVRLIEPEESRVWIDFQDGKSVGVALQQWHEFAVGDVIFCRDYEEPERVADELWGQSTQVGTVRYVSNDRVVIEVDGSLRAHPQRASSPFKVGHTVEIESTGRPGRLLSPDPIDRLGLADREAFDIDDLVFEPSDDITLQDFGGSSHIVSRAVDLVTVALDPENRIKAIGANPIKGMLFTGPPGTGKTHLARVLAAGSSAKFYNIGGPAIIDQFVGQSERTLRSIFEHARRNAPAVLFFDEIDSLFTQRGASTHEHTNRLVGQFLSLLDGFSAFDRVLIIATTNLHESLDNALLRPGRLSHKIEFGMPDALNRIAVLKASSRRIKFSSPVDMQTLAGMTEGWTSADLAAIWTEAAILAALDRRVKLCSEDVLEAVNRVQRIHAHTEKSTPE</sequence>
<organism evidence="6 7">
    <name type="scientific">Paractinoplanes ovalisporus</name>
    <dbReference type="NCBI Taxonomy" id="2810368"/>
    <lineage>
        <taxon>Bacteria</taxon>
        <taxon>Bacillati</taxon>
        <taxon>Actinomycetota</taxon>
        <taxon>Actinomycetes</taxon>
        <taxon>Micromonosporales</taxon>
        <taxon>Micromonosporaceae</taxon>
        <taxon>Paractinoplanes</taxon>
    </lineage>
</organism>
<evidence type="ECO:0000259" key="5">
    <source>
        <dbReference type="SMART" id="SM00382"/>
    </source>
</evidence>
<dbReference type="GO" id="GO:0008233">
    <property type="term" value="F:peptidase activity"/>
    <property type="evidence" value="ECO:0007669"/>
    <property type="project" value="UniProtKB-KW"/>
</dbReference>
<dbReference type="InterPro" id="IPR041569">
    <property type="entry name" value="AAA_lid_3"/>
</dbReference>
<dbReference type="InterPro" id="IPR050221">
    <property type="entry name" value="26S_Proteasome_ATPase"/>
</dbReference>
<feature type="domain" description="AAA+ ATPase" evidence="5">
    <location>
        <begin position="182"/>
        <end position="318"/>
    </location>
</feature>
<name>A0ABS2A3B2_9ACTN</name>
<evidence type="ECO:0000313" key="6">
    <source>
        <dbReference type="EMBL" id="MBM2614337.1"/>
    </source>
</evidence>
<dbReference type="SMART" id="SM00382">
    <property type="entry name" value="AAA"/>
    <property type="match status" value="1"/>
</dbReference>
<dbReference type="PROSITE" id="PS00674">
    <property type="entry name" value="AAA"/>
    <property type="match status" value="1"/>
</dbReference>
<proteinExistence type="inferred from homology"/>
<evidence type="ECO:0000256" key="1">
    <source>
        <dbReference type="ARBA" id="ARBA00006914"/>
    </source>
</evidence>
<dbReference type="GO" id="GO:0006508">
    <property type="term" value="P:proteolysis"/>
    <property type="evidence" value="ECO:0007669"/>
    <property type="project" value="UniProtKB-KW"/>
</dbReference>
<dbReference type="InterPro" id="IPR001270">
    <property type="entry name" value="ClpA/B"/>
</dbReference>
<keyword evidence="7" id="KW-1185">Reference proteome</keyword>
<comment type="caution">
    <text evidence="6">The sequence shown here is derived from an EMBL/GenBank/DDBJ whole genome shotgun (WGS) entry which is preliminary data.</text>
</comment>
<dbReference type="RefSeq" id="WP_203374237.1">
    <property type="nucleotide sequence ID" value="NZ_JAENHP010000001.1"/>
</dbReference>
<dbReference type="PRINTS" id="PR00300">
    <property type="entry name" value="CLPPROTEASEA"/>
</dbReference>
<comment type="similarity">
    <text evidence="1 4">Belongs to the AAA ATPase family.</text>
</comment>
<evidence type="ECO:0000256" key="4">
    <source>
        <dbReference type="RuleBase" id="RU003651"/>
    </source>
</evidence>
<evidence type="ECO:0000256" key="3">
    <source>
        <dbReference type="ARBA" id="ARBA00022840"/>
    </source>
</evidence>
<dbReference type="InterPro" id="IPR027417">
    <property type="entry name" value="P-loop_NTPase"/>
</dbReference>
<dbReference type="Proteomes" id="UP000632138">
    <property type="component" value="Unassembled WGS sequence"/>
</dbReference>